<keyword evidence="1" id="KW-0732">Signal</keyword>
<dbReference type="OrthoDB" id="5397649at2"/>
<gene>
    <name evidence="2" type="ORF">SAMN05216302_102322</name>
</gene>
<name>A0A1I4DWY8_9PROT</name>
<evidence type="ECO:0000256" key="1">
    <source>
        <dbReference type="SAM" id="SignalP"/>
    </source>
</evidence>
<feature type="chain" id="PRO_5011566981" description="Proline-rich region" evidence="1">
    <location>
        <begin position="25"/>
        <end position="178"/>
    </location>
</feature>
<evidence type="ECO:0000313" key="2">
    <source>
        <dbReference type="EMBL" id="SFK96757.1"/>
    </source>
</evidence>
<sequence length="178" mass="19446">MKKLTGTLLILALLVLAAHNSAWARGGSVGGSSISGGDSGGGGHFRGGGGGSHFGGGRRHLGGGHGHFGHGHSHNRFNFGFNFGGFYGPGYYGSGFYSYPYRYGYRSPYYYPRAYAYPSPVIIPRTPPVYIQRETPVTASTQPQTNYWHYCRNPEGYYPYIKQCPEGWLQVAPQPTPR</sequence>
<protein>
    <recommendedName>
        <fullName evidence="4">Proline-rich region</fullName>
    </recommendedName>
</protein>
<evidence type="ECO:0008006" key="4">
    <source>
        <dbReference type="Google" id="ProtNLM"/>
    </source>
</evidence>
<keyword evidence="3" id="KW-1185">Reference proteome</keyword>
<dbReference type="RefSeq" id="WP_090701075.1">
    <property type="nucleotide sequence ID" value="NZ_FOSP01000023.1"/>
</dbReference>
<evidence type="ECO:0000313" key="3">
    <source>
        <dbReference type="Proteomes" id="UP000199533"/>
    </source>
</evidence>
<dbReference type="AlphaFoldDB" id="A0A1I4DWY8"/>
<dbReference type="STRING" id="52441.SAMN05216302_102322"/>
<proteinExistence type="predicted"/>
<reference evidence="3" key="1">
    <citation type="submission" date="2016-10" db="EMBL/GenBank/DDBJ databases">
        <authorList>
            <person name="Varghese N."/>
            <person name="Submissions S."/>
        </authorList>
    </citation>
    <scope>NUCLEOTIDE SEQUENCE [LARGE SCALE GENOMIC DNA]</scope>
    <source>
        <strain evidence="3">Nm69</strain>
    </source>
</reference>
<dbReference type="Proteomes" id="UP000199533">
    <property type="component" value="Unassembled WGS sequence"/>
</dbReference>
<organism evidence="2 3">
    <name type="scientific">Nitrosomonas aestuarii</name>
    <dbReference type="NCBI Taxonomy" id="52441"/>
    <lineage>
        <taxon>Bacteria</taxon>
        <taxon>Pseudomonadati</taxon>
        <taxon>Pseudomonadota</taxon>
        <taxon>Betaproteobacteria</taxon>
        <taxon>Nitrosomonadales</taxon>
        <taxon>Nitrosomonadaceae</taxon>
        <taxon>Nitrosomonas</taxon>
    </lineage>
</organism>
<dbReference type="EMBL" id="FOSP01000023">
    <property type="protein sequence ID" value="SFK96757.1"/>
    <property type="molecule type" value="Genomic_DNA"/>
</dbReference>
<feature type="signal peptide" evidence="1">
    <location>
        <begin position="1"/>
        <end position="24"/>
    </location>
</feature>
<accession>A0A1I4DWY8</accession>